<dbReference type="AlphaFoldDB" id="A0A816CNK3"/>
<dbReference type="EMBL" id="CAJNRF010002365">
    <property type="protein sequence ID" value="CAF2036597.1"/>
    <property type="molecule type" value="Genomic_DNA"/>
</dbReference>
<reference evidence="2" key="1">
    <citation type="submission" date="2021-02" db="EMBL/GenBank/DDBJ databases">
        <authorList>
            <person name="Nowell W R."/>
        </authorList>
    </citation>
    <scope>NUCLEOTIDE SEQUENCE</scope>
</reference>
<evidence type="ECO:0008006" key="5">
    <source>
        <dbReference type="Google" id="ProtNLM"/>
    </source>
</evidence>
<comment type="caution">
    <text evidence="2">The sequence shown here is derived from an EMBL/GenBank/DDBJ whole genome shotgun (WGS) entry which is preliminary data.</text>
</comment>
<dbReference type="Proteomes" id="UP000663856">
    <property type="component" value="Unassembled WGS sequence"/>
</dbReference>
<dbReference type="EMBL" id="CAJNOW010013867">
    <property type="protein sequence ID" value="CAF1625843.1"/>
    <property type="molecule type" value="Genomic_DNA"/>
</dbReference>
<dbReference type="Proteomes" id="UP000663855">
    <property type="component" value="Unassembled WGS sequence"/>
</dbReference>
<evidence type="ECO:0000313" key="2">
    <source>
        <dbReference type="EMBL" id="CAF1625843.1"/>
    </source>
</evidence>
<dbReference type="OrthoDB" id="10067596at2759"/>
<dbReference type="EMBL" id="CAJNOV010017210">
    <property type="protein sequence ID" value="CAF1603359.1"/>
    <property type="molecule type" value="Genomic_DNA"/>
</dbReference>
<evidence type="ECO:0000313" key="3">
    <source>
        <dbReference type="EMBL" id="CAF2036597.1"/>
    </source>
</evidence>
<proteinExistence type="predicted"/>
<protein>
    <recommendedName>
        <fullName evidence="5">MULE transposase domain-containing protein</fullName>
    </recommendedName>
</protein>
<organism evidence="2 4">
    <name type="scientific">Rotaria magnacalcarata</name>
    <dbReference type="NCBI Taxonomy" id="392030"/>
    <lineage>
        <taxon>Eukaryota</taxon>
        <taxon>Metazoa</taxon>
        <taxon>Spiralia</taxon>
        <taxon>Gnathifera</taxon>
        <taxon>Rotifera</taxon>
        <taxon>Eurotatoria</taxon>
        <taxon>Bdelloidea</taxon>
        <taxon>Philodinida</taxon>
        <taxon>Philodinidae</taxon>
        <taxon>Rotaria</taxon>
    </lineage>
</organism>
<evidence type="ECO:0000313" key="4">
    <source>
        <dbReference type="Proteomes" id="UP000663834"/>
    </source>
</evidence>
<gene>
    <name evidence="1" type="ORF">CJN711_LOCUS35500</name>
    <name evidence="2" type="ORF">KQP761_LOCUS25341</name>
    <name evidence="3" type="ORF">WKI299_LOCUS7637</name>
</gene>
<name>A0A816CNK3_9BILA</name>
<dbReference type="Proteomes" id="UP000663834">
    <property type="component" value="Unassembled WGS sequence"/>
</dbReference>
<sequence length="141" mass="16127">MQEVGLCRYLLQKVNDDSSVSDDERQNAANWFYAAVGLALIPPAIVSDTWVQAMDDFTPDHRAAINSNDYIVSAYIDQSCSLFQVNIWNVQDAIVQNLPRINNSVEGYNSRVGKIFPTHPHIYRFIELLRTEHSFQQHKAE</sequence>
<accession>A0A816CNK3</accession>
<evidence type="ECO:0000313" key="1">
    <source>
        <dbReference type="EMBL" id="CAF1603359.1"/>
    </source>
</evidence>